<dbReference type="Gene3D" id="3.40.50.1820">
    <property type="entry name" value="alpha/beta hydrolase"/>
    <property type="match status" value="1"/>
</dbReference>
<protein>
    <recommendedName>
        <fullName evidence="2">Serine aminopeptidase S33 domain-containing protein</fullName>
    </recommendedName>
</protein>
<evidence type="ECO:0000256" key="1">
    <source>
        <dbReference type="SAM" id="MobiDB-lite"/>
    </source>
</evidence>
<evidence type="ECO:0000313" key="4">
    <source>
        <dbReference type="Proteomes" id="UP000224634"/>
    </source>
</evidence>
<dbReference type="InterPro" id="IPR022742">
    <property type="entry name" value="Hydrolase_4"/>
</dbReference>
<gene>
    <name evidence="3" type="ORF">AJ80_01039</name>
</gene>
<proteinExistence type="predicted"/>
<dbReference type="InterPro" id="IPR029058">
    <property type="entry name" value="AB_hydrolase_fold"/>
</dbReference>
<dbReference type="STRING" id="1447883.A0A2B7Z264"/>
<dbReference type="PANTHER" id="PTHR11614">
    <property type="entry name" value="PHOSPHOLIPASE-RELATED"/>
    <property type="match status" value="1"/>
</dbReference>
<dbReference type="Pfam" id="PF12146">
    <property type="entry name" value="Hydrolase_4"/>
    <property type="match status" value="1"/>
</dbReference>
<dbReference type="Proteomes" id="UP000224634">
    <property type="component" value="Unassembled WGS sequence"/>
</dbReference>
<feature type="domain" description="Serine aminopeptidase S33" evidence="2">
    <location>
        <begin position="27"/>
        <end position="288"/>
    </location>
</feature>
<feature type="region of interest" description="Disordered" evidence="1">
    <location>
        <begin position="313"/>
        <end position="333"/>
    </location>
</feature>
<keyword evidence="4" id="KW-1185">Reference proteome</keyword>
<accession>A0A2B7Z264</accession>
<evidence type="ECO:0000259" key="2">
    <source>
        <dbReference type="Pfam" id="PF12146"/>
    </source>
</evidence>
<reference evidence="3 4" key="1">
    <citation type="submission" date="2017-10" db="EMBL/GenBank/DDBJ databases">
        <title>Comparative genomics in systemic dimorphic fungi from Ajellomycetaceae.</title>
        <authorList>
            <person name="Munoz J.F."/>
            <person name="Mcewen J.G."/>
            <person name="Clay O.K."/>
            <person name="Cuomo C.A."/>
        </authorList>
    </citation>
    <scope>NUCLEOTIDE SEQUENCE [LARGE SCALE GENOMIC DNA]</scope>
    <source>
        <strain evidence="3 4">UAMH7299</strain>
    </source>
</reference>
<name>A0A2B7Z264_POLH7</name>
<comment type="caution">
    <text evidence="3">The sequence shown here is derived from an EMBL/GenBank/DDBJ whole genome shotgun (WGS) entry which is preliminary data.</text>
</comment>
<dbReference type="OrthoDB" id="10249433at2759"/>
<dbReference type="SUPFAM" id="SSF53474">
    <property type="entry name" value="alpha/beta-Hydrolases"/>
    <property type="match status" value="1"/>
</dbReference>
<dbReference type="InterPro" id="IPR051044">
    <property type="entry name" value="MAG_DAG_Lipase"/>
</dbReference>
<organism evidence="3 4">
    <name type="scientific">Polytolypa hystricis (strain UAMH7299)</name>
    <dbReference type="NCBI Taxonomy" id="1447883"/>
    <lineage>
        <taxon>Eukaryota</taxon>
        <taxon>Fungi</taxon>
        <taxon>Dikarya</taxon>
        <taxon>Ascomycota</taxon>
        <taxon>Pezizomycotina</taxon>
        <taxon>Eurotiomycetes</taxon>
        <taxon>Eurotiomycetidae</taxon>
        <taxon>Onygenales</taxon>
        <taxon>Onygenales incertae sedis</taxon>
        <taxon>Polytolypa</taxon>
    </lineage>
</organism>
<evidence type="ECO:0000313" key="3">
    <source>
        <dbReference type="EMBL" id="PGH27329.1"/>
    </source>
</evidence>
<sequence length="333" mass="36070">MVVTEEGWHTVPDGTKLYTKTWKTDGPAKAIVAFVHGFSDHCNAYYEFFPTLASHGIEVRAFDQRGWGHSVTIPTTRGLTGSTAVVMSDIHSFLSSIYESLASKDKDATSPSALETETPVFLMGHSMGGGEVLYYVLNSGLAIPPLRGVLAYSPLITLHPSTRPGDFKVFASKLAAKLMPHRPLVTSLSPDLMCRDKRIGQDWAEDPLCHNTGTLEGLVGMFDRGDWLDSEKAGVKGTYDGAVWIGHGTADEVNDYEGSRQLADRLAHHDKTFKSYDGAYHKLHGEPEGVKEAFAKDVAGWILERCGGSATAVNEPSGSVEVTAEAEPSKAKL</sequence>
<dbReference type="EMBL" id="PDNA01000008">
    <property type="protein sequence ID" value="PGH27329.1"/>
    <property type="molecule type" value="Genomic_DNA"/>
</dbReference>
<dbReference type="AlphaFoldDB" id="A0A2B7Z264"/>